<dbReference type="RefSeq" id="WP_123926123.1">
    <property type="nucleotide sequence ID" value="NZ_CP033896.1"/>
</dbReference>
<keyword evidence="3" id="KW-0560">Oxidoreductase</keyword>
<accession>A0A3G6J464</accession>
<dbReference type="PANTHER" id="PTHR11592">
    <property type="entry name" value="GLUTATHIONE PEROXIDASE"/>
    <property type="match status" value="1"/>
</dbReference>
<dbReference type="SUPFAM" id="SSF52833">
    <property type="entry name" value="Thioredoxin-like"/>
    <property type="match status" value="1"/>
</dbReference>
<keyword evidence="2" id="KW-0575">Peroxidase</keyword>
<comment type="similarity">
    <text evidence="1">Belongs to the glutathione peroxidase family.</text>
</comment>
<reference evidence="4 5" key="1">
    <citation type="submission" date="2018-11" db="EMBL/GenBank/DDBJ databases">
        <authorList>
            <person name="Kleinhagauer T."/>
            <person name="Glaeser S.P."/>
            <person name="Spergser J."/>
            <person name="Ruckert C."/>
            <person name="Kaempfer P."/>
            <person name="Busse H.-J."/>
        </authorList>
    </citation>
    <scope>NUCLEOTIDE SEQUENCE [LARGE SCALE GENOMIC DNA]</scope>
    <source>
        <strain evidence="4 5">200CH</strain>
    </source>
</reference>
<evidence type="ECO:0000256" key="3">
    <source>
        <dbReference type="ARBA" id="ARBA00023002"/>
    </source>
</evidence>
<dbReference type="EMBL" id="CP033896">
    <property type="protein sequence ID" value="AZA12807.1"/>
    <property type="molecule type" value="Genomic_DNA"/>
</dbReference>
<proteinExistence type="inferred from homology"/>
<dbReference type="InterPro" id="IPR000889">
    <property type="entry name" value="Glutathione_peroxidase"/>
</dbReference>
<keyword evidence="5" id="KW-1185">Reference proteome</keyword>
<dbReference type="Proteomes" id="UP000269019">
    <property type="component" value="Chromosome"/>
</dbReference>
<organism evidence="4 5">
    <name type="scientific">Corynebacterium choanae</name>
    <dbReference type="NCBI Taxonomy" id="1862358"/>
    <lineage>
        <taxon>Bacteria</taxon>
        <taxon>Bacillati</taxon>
        <taxon>Actinomycetota</taxon>
        <taxon>Actinomycetes</taxon>
        <taxon>Mycobacteriales</taxon>
        <taxon>Corynebacteriaceae</taxon>
        <taxon>Corynebacterium</taxon>
    </lineage>
</organism>
<dbReference type="Gene3D" id="3.40.30.10">
    <property type="entry name" value="Glutaredoxin"/>
    <property type="match status" value="1"/>
</dbReference>
<evidence type="ECO:0000256" key="1">
    <source>
        <dbReference type="ARBA" id="ARBA00006926"/>
    </source>
</evidence>
<dbReference type="Pfam" id="PF00255">
    <property type="entry name" value="GSHPx"/>
    <property type="match status" value="1"/>
</dbReference>
<dbReference type="GO" id="GO:0034599">
    <property type="term" value="P:cellular response to oxidative stress"/>
    <property type="evidence" value="ECO:0007669"/>
    <property type="project" value="TreeGrafter"/>
</dbReference>
<gene>
    <name evidence="4" type="ORF">CCHOA_01900</name>
</gene>
<name>A0A3G6J464_9CORY</name>
<evidence type="ECO:0000313" key="5">
    <source>
        <dbReference type="Proteomes" id="UP000269019"/>
    </source>
</evidence>
<dbReference type="PANTHER" id="PTHR11592:SF78">
    <property type="entry name" value="GLUTATHIONE PEROXIDASE"/>
    <property type="match status" value="1"/>
</dbReference>
<dbReference type="PROSITE" id="PS51355">
    <property type="entry name" value="GLUTATHIONE_PEROXID_3"/>
    <property type="match status" value="1"/>
</dbReference>
<evidence type="ECO:0000313" key="4">
    <source>
        <dbReference type="EMBL" id="AZA12807.1"/>
    </source>
</evidence>
<dbReference type="PIRSF" id="PIRSF000303">
    <property type="entry name" value="Glutathion_perox"/>
    <property type="match status" value="1"/>
</dbReference>
<dbReference type="AlphaFoldDB" id="A0A3G6J464"/>
<dbReference type="InterPro" id="IPR036249">
    <property type="entry name" value="Thioredoxin-like_sf"/>
</dbReference>
<protein>
    <submittedName>
        <fullName evidence="4">Uncharacterized protein</fullName>
    </submittedName>
</protein>
<evidence type="ECO:0000256" key="2">
    <source>
        <dbReference type="ARBA" id="ARBA00022559"/>
    </source>
</evidence>
<dbReference type="KEGG" id="ccho:CCHOA_01900"/>
<sequence length="173" mass="18703">MSELADNIFDTTVTTIDGDVFTVGNYEGHVLLLVIVDPDSDRLAQLAELQEVFDEFYMRGFFCVAVVTEDFATSPHSAEDIANTLRDDYGVTFPIVGPIPVTGEQQAELISVLLAAVNDADEDAVIMGRGPIAGGFEKFLIDPEGAVIGRFPARMEPSAHTIVDLIDSQVPVQ</sequence>
<dbReference type="GO" id="GO:0004601">
    <property type="term" value="F:peroxidase activity"/>
    <property type="evidence" value="ECO:0007669"/>
    <property type="project" value="UniProtKB-KW"/>
</dbReference>
<dbReference type="OrthoDB" id="9785502at2"/>